<comment type="subcellular location">
    <subcellularLocation>
        <location evidence="1 15">Cytoplasm</location>
    </subcellularLocation>
</comment>
<feature type="domain" description="FDX-ACB" evidence="18">
    <location>
        <begin position="706"/>
        <end position="799"/>
    </location>
</feature>
<organism evidence="20 21">
    <name type="scientific">Parahaliea mediterranea</name>
    <dbReference type="NCBI Taxonomy" id="651086"/>
    <lineage>
        <taxon>Bacteria</taxon>
        <taxon>Pseudomonadati</taxon>
        <taxon>Pseudomonadota</taxon>
        <taxon>Gammaproteobacteria</taxon>
        <taxon>Cellvibrionales</taxon>
        <taxon>Halieaceae</taxon>
        <taxon>Parahaliea</taxon>
    </lineage>
</organism>
<keyword evidence="8 15" id="KW-0547">Nucleotide-binding</keyword>
<evidence type="ECO:0000259" key="18">
    <source>
        <dbReference type="PROSITE" id="PS51447"/>
    </source>
</evidence>
<dbReference type="InterPro" id="IPR009061">
    <property type="entry name" value="DNA-bd_dom_put_sf"/>
</dbReference>
<dbReference type="AlphaFoldDB" id="A0A939DCY9"/>
<feature type="binding site" evidence="15">
    <location>
        <position position="459"/>
    </location>
    <ligand>
        <name>Mg(2+)</name>
        <dbReference type="ChEBI" id="CHEBI:18420"/>
        <note>shared with alpha subunit</note>
    </ligand>
</feature>
<evidence type="ECO:0000256" key="15">
    <source>
        <dbReference type="HAMAP-Rule" id="MF_00283"/>
    </source>
</evidence>
<dbReference type="SUPFAM" id="SSF54991">
    <property type="entry name" value="Anticodon-binding domain of PheRS"/>
    <property type="match status" value="1"/>
</dbReference>
<comment type="subunit">
    <text evidence="3 15">Tetramer of two alpha and two beta subunits.</text>
</comment>
<feature type="domain" description="B5" evidence="19">
    <location>
        <begin position="400"/>
        <end position="475"/>
    </location>
</feature>
<dbReference type="SUPFAM" id="SSF55681">
    <property type="entry name" value="Class II aaRS and biotin synthetases"/>
    <property type="match status" value="1"/>
</dbReference>
<keyword evidence="11 16" id="KW-0694">RNA-binding</keyword>
<evidence type="ECO:0000256" key="13">
    <source>
        <dbReference type="ARBA" id="ARBA00023146"/>
    </source>
</evidence>
<dbReference type="FunFam" id="3.50.40.10:FF:000001">
    <property type="entry name" value="Phenylalanine--tRNA ligase beta subunit"/>
    <property type="match status" value="1"/>
</dbReference>
<dbReference type="Proteomes" id="UP000664303">
    <property type="component" value="Unassembled WGS sequence"/>
</dbReference>
<dbReference type="NCBIfam" id="NF045760">
    <property type="entry name" value="YtpR"/>
    <property type="match status" value="1"/>
</dbReference>
<dbReference type="Gene3D" id="2.40.50.140">
    <property type="entry name" value="Nucleic acid-binding proteins"/>
    <property type="match status" value="1"/>
</dbReference>
<comment type="cofactor">
    <cofactor evidence="15">
        <name>Mg(2+)</name>
        <dbReference type="ChEBI" id="CHEBI:18420"/>
    </cofactor>
    <text evidence="15">Binds 2 magnesium ions per tetramer.</text>
</comment>
<dbReference type="FunFam" id="3.30.70.380:FF:000001">
    <property type="entry name" value="Phenylalanine--tRNA ligase beta subunit"/>
    <property type="match status" value="1"/>
</dbReference>
<feature type="binding site" evidence="15">
    <location>
        <position position="453"/>
    </location>
    <ligand>
        <name>Mg(2+)</name>
        <dbReference type="ChEBI" id="CHEBI:18420"/>
        <note>shared with alpha subunit</note>
    </ligand>
</feature>
<dbReference type="PROSITE" id="PS50886">
    <property type="entry name" value="TRBD"/>
    <property type="match status" value="1"/>
</dbReference>
<dbReference type="InterPro" id="IPR033714">
    <property type="entry name" value="tRNA_bind_bactPheRS"/>
</dbReference>
<dbReference type="InterPro" id="IPR004532">
    <property type="entry name" value="Phe-tRNA-ligase_IIc_bsu_bact"/>
</dbReference>
<dbReference type="Gene3D" id="3.50.40.10">
    <property type="entry name" value="Phenylalanyl-trna Synthetase, Chain B, domain 3"/>
    <property type="match status" value="1"/>
</dbReference>
<dbReference type="EC" id="6.1.1.20" evidence="15"/>
<dbReference type="SMART" id="SM00896">
    <property type="entry name" value="FDX-ACB"/>
    <property type="match status" value="1"/>
</dbReference>
<dbReference type="Pfam" id="PF01588">
    <property type="entry name" value="tRNA_bind"/>
    <property type="match status" value="1"/>
</dbReference>
<feature type="binding site" evidence="15">
    <location>
        <position position="463"/>
    </location>
    <ligand>
        <name>Mg(2+)</name>
        <dbReference type="ChEBI" id="CHEBI:18420"/>
        <note>shared with alpha subunit</note>
    </ligand>
</feature>
<dbReference type="Gene3D" id="3.30.56.10">
    <property type="match status" value="2"/>
</dbReference>
<dbReference type="Pfam" id="PF03483">
    <property type="entry name" value="B3_4"/>
    <property type="match status" value="1"/>
</dbReference>
<keyword evidence="10 15" id="KW-0460">Magnesium</keyword>
<keyword evidence="12 15" id="KW-0648">Protein biosynthesis</keyword>
<dbReference type="SUPFAM" id="SSF56037">
    <property type="entry name" value="PheT/TilS domain"/>
    <property type="match status" value="1"/>
</dbReference>
<gene>
    <name evidence="15 20" type="primary">pheT</name>
    <name evidence="20" type="ORF">JYP50_05025</name>
</gene>
<dbReference type="InterPro" id="IPR036690">
    <property type="entry name" value="Fdx_antiC-bd_sf"/>
</dbReference>
<keyword evidence="7 15" id="KW-0479">Metal-binding</keyword>
<dbReference type="FunFam" id="3.30.56.10:FF:000002">
    <property type="entry name" value="Phenylalanine--tRNA ligase beta subunit"/>
    <property type="match status" value="1"/>
</dbReference>
<dbReference type="PROSITE" id="PS51447">
    <property type="entry name" value="FDX_ACB"/>
    <property type="match status" value="1"/>
</dbReference>
<evidence type="ECO:0000256" key="10">
    <source>
        <dbReference type="ARBA" id="ARBA00022842"/>
    </source>
</evidence>
<keyword evidence="9 15" id="KW-0067">ATP-binding</keyword>
<dbReference type="InterPro" id="IPR041616">
    <property type="entry name" value="PheRS_beta_core"/>
</dbReference>
<dbReference type="Gene3D" id="3.30.70.380">
    <property type="entry name" value="Ferrodoxin-fold anticodon-binding domain"/>
    <property type="match status" value="1"/>
</dbReference>
<dbReference type="InterPro" id="IPR045864">
    <property type="entry name" value="aa-tRNA-synth_II/BPL/LPL"/>
</dbReference>
<keyword evidence="5 16" id="KW-0820">tRNA-binding</keyword>
<evidence type="ECO:0000313" key="20">
    <source>
        <dbReference type="EMBL" id="MBN7795938.1"/>
    </source>
</evidence>
<evidence type="ECO:0000256" key="11">
    <source>
        <dbReference type="ARBA" id="ARBA00022884"/>
    </source>
</evidence>
<sequence length="800" mass="86681">MKISEQWLREWVNPELSTDELAHQITMAGLEVDAVEPVAGDFSGVVVAEILSAEQHPDADKLRLCQVSAGDETVQIVCGAPNARAGLKAPLARVGAVLPGDFKIKKAKLRGVESFGMLCAEQELGLSDASDGLMELPADAPVGADIRCFLGLDDRLIEIGLTPNRADCLGIAGIAREVGLLNRLPVSEPVIDTVAESHGDTLDVELKAPVHCPRYLGRVIRNVDLSRPSPLWLQEKLRRCGVRSIDAAVDVTNYVMLELGQPMHAFDLDKLSGGIVVRTAQPGESLELLDGQTVELNTDTLVIADHSGPLAMAGIMGGQPSAVGEGTRHLFLEAAFFAPDPLAGRARGYGLHTDSSHRFERGVDFELQHRAMERATQLLLEIVGGEAGPVTEAVSADDLPARPDVTLRAARIKKLLGIELAAEDVERILSGLGLGVSATAEGWTCTVPSWRFDIAIEADLLEELARVYGYNNLPVTRIRADLAMPARKEAEVSPRTLRRHLSARGYREAITYSFVEPKLQQVFDPGLEPVHLANPISADMAVMRTSLLPGLVSAVLRNTHRQQPRVRLFETGLRFIKGEERSSDEPGLPGLRQEPTLAMVATGQRFAESWAAAGEAADFFDLKGDLESLLSLGRAAQEFEFVAGTHPALHPGQTARIRRQGVDVGYIGVIHPTVQAQLDLNAPLYVCEIDLKAVVDARQPAFSELSKFPEVRRDLAVLVDKAVPAAELMANVRAAAGAYLTDLRLFDVYAGKGIDPERKSLALGLTFRDQSRTLSDEDVNLAVNQVVDSLEKNYNAELRN</sequence>
<dbReference type="InterPro" id="IPR002547">
    <property type="entry name" value="tRNA-bd_dom"/>
</dbReference>
<evidence type="ECO:0000313" key="21">
    <source>
        <dbReference type="Proteomes" id="UP000664303"/>
    </source>
</evidence>
<dbReference type="InterPro" id="IPR005146">
    <property type="entry name" value="B3/B4_tRNA-bd"/>
</dbReference>
<accession>A0A939DCY9</accession>
<comment type="similarity">
    <text evidence="2 15">Belongs to the phenylalanyl-tRNA synthetase beta subunit family. Type 1 subfamily.</text>
</comment>
<dbReference type="PANTHER" id="PTHR10947">
    <property type="entry name" value="PHENYLALANYL-TRNA SYNTHETASE BETA CHAIN AND LEUCINE-RICH REPEAT-CONTAINING PROTEIN 47"/>
    <property type="match status" value="1"/>
</dbReference>
<name>A0A939DCY9_9GAMM</name>
<evidence type="ECO:0000256" key="9">
    <source>
        <dbReference type="ARBA" id="ARBA00022840"/>
    </source>
</evidence>
<dbReference type="NCBIfam" id="TIGR00472">
    <property type="entry name" value="pheT_bact"/>
    <property type="match status" value="1"/>
</dbReference>
<evidence type="ECO:0000256" key="8">
    <source>
        <dbReference type="ARBA" id="ARBA00022741"/>
    </source>
</evidence>
<dbReference type="CDD" id="cd00769">
    <property type="entry name" value="PheRS_beta_core"/>
    <property type="match status" value="1"/>
</dbReference>
<evidence type="ECO:0000256" key="5">
    <source>
        <dbReference type="ARBA" id="ARBA00022555"/>
    </source>
</evidence>
<dbReference type="GO" id="GO:0009328">
    <property type="term" value="C:phenylalanine-tRNA ligase complex"/>
    <property type="evidence" value="ECO:0007669"/>
    <property type="project" value="TreeGrafter"/>
</dbReference>
<comment type="caution">
    <text evidence="20">The sequence shown here is derived from an EMBL/GenBank/DDBJ whole genome shotgun (WGS) entry which is preliminary data.</text>
</comment>
<feature type="domain" description="TRNA-binding" evidence="17">
    <location>
        <begin position="39"/>
        <end position="147"/>
    </location>
</feature>
<dbReference type="Pfam" id="PF03484">
    <property type="entry name" value="B5"/>
    <property type="match status" value="1"/>
</dbReference>
<dbReference type="GO" id="GO:0004826">
    <property type="term" value="F:phenylalanine-tRNA ligase activity"/>
    <property type="evidence" value="ECO:0007669"/>
    <property type="project" value="UniProtKB-UniRule"/>
</dbReference>
<dbReference type="GO" id="GO:0005524">
    <property type="term" value="F:ATP binding"/>
    <property type="evidence" value="ECO:0007669"/>
    <property type="project" value="UniProtKB-UniRule"/>
</dbReference>
<dbReference type="SMART" id="SM00873">
    <property type="entry name" value="B3_4"/>
    <property type="match status" value="1"/>
</dbReference>
<dbReference type="EMBL" id="JAFKCZ010000004">
    <property type="protein sequence ID" value="MBN7795938.1"/>
    <property type="molecule type" value="Genomic_DNA"/>
</dbReference>
<comment type="catalytic activity">
    <reaction evidence="14 15">
        <text>tRNA(Phe) + L-phenylalanine + ATP = L-phenylalanyl-tRNA(Phe) + AMP + diphosphate + H(+)</text>
        <dbReference type="Rhea" id="RHEA:19413"/>
        <dbReference type="Rhea" id="RHEA-COMP:9668"/>
        <dbReference type="Rhea" id="RHEA-COMP:9699"/>
        <dbReference type="ChEBI" id="CHEBI:15378"/>
        <dbReference type="ChEBI" id="CHEBI:30616"/>
        <dbReference type="ChEBI" id="CHEBI:33019"/>
        <dbReference type="ChEBI" id="CHEBI:58095"/>
        <dbReference type="ChEBI" id="CHEBI:78442"/>
        <dbReference type="ChEBI" id="CHEBI:78531"/>
        <dbReference type="ChEBI" id="CHEBI:456215"/>
        <dbReference type="EC" id="6.1.1.20"/>
    </reaction>
</comment>
<dbReference type="GO" id="GO:0006432">
    <property type="term" value="P:phenylalanyl-tRNA aminoacylation"/>
    <property type="evidence" value="ECO:0007669"/>
    <property type="project" value="UniProtKB-UniRule"/>
</dbReference>
<evidence type="ECO:0000256" key="2">
    <source>
        <dbReference type="ARBA" id="ARBA00008653"/>
    </source>
</evidence>
<evidence type="ECO:0000256" key="7">
    <source>
        <dbReference type="ARBA" id="ARBA00022723"/>
    </source>
</evidence>
<dbReference type="HAMAP" id="MF_00283">
    <property type="entry name" value="Phe_tRNA_synth_beta1"/>
    <property type="match status" value="1"/>
</dbReference>
<dbReference type="InterPro" id="IPR005147">
    <property type="entry name" value="tRNA_synthase_B5-dom"/>
</dbReference>
<dbReference type="InterPro" id="IPR012340">
    <property type="entry name" value="NA-bd_OB-fold"/>
</dbReference>
<keyword evidence="6 15" id="KW-0436">Ligase</keyword>
<dbReference type="PANTHER" id="PTHR10947:SF0">
    <property type="entry name" value="PHENYLALANINE--TRNA LIGASE BETA SUBUNIT"/>
    <property type="match status" value="1"/>
</dbReference>
<dbReference type="GO" id="GO:0000287">
    <property type="term" value="F:magnesium ion binding"/>
    <property type="evidence" value="ECO:0007669"/>
    <property type="project" value="UniProtKB-UniRule"/>
</dbReference>
<dbReference type="Pfam" id="PF03147">
    <property type="entry name" value="FDX-ACB"/>
    <property type="match status" value="1"/>
</dbReference>
<keyword evidence="4 15" id="KW-0963">Cytoplasm</keyword>
<dbReference type="CDD" id="cd02796">
    <property type="entry name" value="tRNA_bind_bactPheRS"/>
    <property type="match status" value="1"/>
</dbReference>
<evidence type="ECO:0000256" key="4">
    <source>
        <dbReference type="ARBA" id="ARBA00022490"/>
    </source>
</evidence>
<evidence type="ECO:0000256" key="1">
    <source>
        <dbReference type="ARBA" id="ARBA00004496"/>
    </source>
</evidence>
<dbReference type="Pfam" id="PF17759">
    <property type="entry name" value="tRNA_synthFbeta"/>
    <property type="match status" value="1"/>
</dbReference>
<dbReference type="InterPro" id="IPR020825">
    <property type="entry name" value="Phe-tRNA_synthase-like_B3/B4"/>
</dbReference>
<dbReference type="SUPFAM" id="SSF50249">
    <property type="entry name" value="Nucleic acid-binding proteins"/>
    <property type="match status" value="1"/>
</dbReference>
<dbReference type="InterPro" id="IPR005121">
    <property type="entry name" value="Fdx_antiC-bd"/>
</dbReference>
<dbReference type="Gene3D" id="3.30.930.10">
    <property type="entry name" value="Bira Bifunctional Protein, Domain 2"/>
    <property type="match status" value="1"/>
</dbReference>
<evidence type="ECO:0000256" key="14">
    <source>
        <dbReference type="ARBA" id="ARBA00049255"/>
    </source>
</evidence>
<reference evidence="20" key="1">
    <citation type="submission" date="2021-02" db="EMBL/GenBank/DDBJ databases">
        <title>PHA producing bacteria isolated from coastal sediment in Guangdong, Shenzhen.</title>
        <authorList>
            <person name="Zheng W."/>
            <person name="Yu S."/>
            <person name="Huang Y."/>
        </authorList>
    </citation>
    <scope>NUCLEOTIDE SEQUENCE</scope>
    <source>
        <strain evidence="20">TN14-10</strain>
    </source>
</reference>
<keyword evidence="13 15" id="KW-0030">Aminoacyl-tRNA synthetase</keyword>
<dbReference type="FunFam" id="2.40.50.140:FF:000045">
    <property type="entry name" value="Phenylalanine--tRNA ligase beta subunit"/>
    <property type="match status" value="1"/>
</dbReference>
<keyword evidence="21" id="KW-1185">Reference proteome</keyword>
<protein>
    <recommendedName>
        <fullName evidence="15">Phenylalanine--tRNA ligase beta subunit</fullName>
        <ecNumber evidence="15">6.1.1.20</ecNumber>
    </recommendedName>
    <alternativeName>
        <fullName evidence="15">Phenylalanyl-tRNA synthetase beta subunit</fullName>
        <shortName evidence="15">PheRS</shortName>
    </alternativeName>
</protein>
<evidence type="ECO:0000256" key="3">
    <source>
        <dbReference type="ARBA" id="ARBA00011209"/>
    </source>
</evidence>
<proteinExistence type="inferred from homology"/>
<dbReference type="InterPro" id="IPR045060">
    <property type="entry name" value="Phe-tRNA-ligase_IIc_bsu"/>
</dbReference>
<evidence type="ECO:0000256" key="12">
    <source>
        <dbReference type="ARBA" id="ARBA00022917"/>
    </source>
</evidence>
<dbReference type="SUPFAM" id="SSF46955">
    <property type="entry name" value="Putative DNA-binding domain"/>
    <property type="match status" value="1"/>
</dbReference>
<evidence type="ECO:0000259" key="19">
    <source>
        <dbReference type="PROSITE" id="PS51483"/>
    </source>
</evidence>
<dbReference type="PROSITE" id="PS51483">
    <property type="entry name" value="B5"/>
    <property type="match status" value="1"/>
</dbReference>
<dbReference type="SMART" id="SM00874">
    <property type="entry name" value="B5"/>
    <property type="match status" value="1"/>
</dbReference>
<dbReference type="FunFam" id="3.30.930.10:FF:000022">
    <property type="entry name" value="Phenylalanine--tRNA ligase beta subunit"/>
    <property type="match status" value="1"/>
</dbReference>
<evidence type="ECO:0000256" key="16">
    <source>
        <dbReference type="PROSITE-ProRule" id="PRU00209"/>
    </source>
</evidence>
<dbReference type="GO" id="GO:0000049">
    <property type="term" value="F:tRNA binding"/>
    <property type="evidence" value="ECO:0007669"/>
    <property type="project" value="UniProtKB-UniRule"/>
</dbReference>
<evidence type="ECO:0000256" key="6">
    <source>
        <dbReference type="ARBA" id="ARBA00022598"/>
    </source>
</evidence>
<evidence type="ECO:0000259" key="17">
    <source>
        <dbReference type="PROSITE" id="PS50886"/>
    </source>
</evidence>
<feature type="binding site" evidence="15">
    <location>
        <position position="462"/>
    </location>
    <ligand>
        <name>Mg(2+)</name>
        <dbReference type="ChEBI" id="CHEBI:18420"/>
        <note>shared with alpha subunit</note>
    </ligand>
</feature>
<dbReference type="RefSeq" id="WP_206559394.1">
    <property type="nucleotide sequence ID" value="NZ_JAFKCZ010000004.1"/>
</dbReference>